<dbReference type="PROSITE" id="PS00455">
    <property type="entry name" value="AMP_BINDING"/>
    <property type="match status" value="1"/>
</dbReference>
<sequence length="677" mass="72330">MTNFSLNVASHLERMAVQHPAQVAIHAPIGRVNADGPTEHRAITFLELNADSDAIAHGLASIGIARGTRTALMVPPAPDFFALTFALFKVGAVPVLIDPGMGVKNLGKCLAEAEPGVFIGIAKAHFARRVLGWARKSLRTTVNVGQWRFYCHTSLERLREMGRTRGAYHIPESEATEPAAILFTSGSTGVAKGVVYTHGIFASQVELLKATYGIEPGEIDLCTFPLFALFGPALGMTCVIPDMNASRPAQIDPHKAVAQIKQFGVTNMFGSPAVIRRLGEMAGEEPNPLTPFPKKEGGTEPNATGAKQSAAVLSPSPFRGGVGEGLQPQPTPPAPLAPHEGDPLVGSPYNPLLPGKGEKELSANVASNTAASHTSSPFPSGRGAGGVGSTCGSPGGRLSSLRRVISAGAPASAASLERFVKLLPDGAEVFTPYGATEALPVANIGSREILAETRYLTEQGRGVCVGRPVAGMEVYVIRISDEPITEWSDSLLAAPGEVGEFVVRGPVVTRQYYNRPDATKLAKIRDPKTGDVLHRMGDVGYLDAQGRLWFCGRKSHRVVTPGGTLFTDMVEPIFNTSLLVERSALVGVARNGITHPVLCVEWTNLAFLKCGWEHTQNVLRERAQEFEHTRAIRTFLLSGHSGAFPVDVRHNSKIFREKLAVWADKTLGPKWTPEAQA</sequence>
<evidence type="ECO:0000259" key="2">
    <source>
        <dbReference type="Pfam" id="PF00501"/>
    </source>
</evidence>
<comment type="caution">
    <text evidence="3">The sequence shown here is derived from an EMBL/GenBank/DDBJ whole genome shotgun (WGS) entry which is preliminary data.</text>
</comment>
<evidence type="ECO:0000256" key="1">
    <source>
        <dbReference type="SAM" id="MobiDB-lite"/>
    </source>
</evidence>
<feature type="compositionally biased region" description="Polar residues" evidence="1">
    <location>
        <begin position="364"/>
        <end position="376"/>
    </location>
</feature>
<dbReference type="EMBL" id="JAGKQQ010000001">
    <property type="protein sequence ID" value="MBP3960045.1"/>
    <property type="molecule type" value="Genomic_DNA"/>
</dbReference>
<name>A0ABS5C2F3_9BACT</name>
<protein>
    <submittedName>
        <fullName evidence="3">AMP-binding protein</fullName>
    </submittedName>
</protein>
<dbReference type="SUPFAM" id="SSF56801">
    <property type="entry name" value="Acetyl-CoA synthetase-like"/>
    <property type="match status" value="1"/>
</dbReference>
<dbReference type="InterPro" id="IPR020845">
    <property type="entry name" value="AMP-binding_CS"/>
</dbReference>
<keyword evidence="4" id="KW-1185">Reference proteome</keyword>
<proteinExistence type="predicted"/>
<feature type="region of interest" description="Disordered" evidence="1">
    <location>
        <begin position="284"/>
        <end position="393"/>
    </location>
</feature>
<dbReference type="InterPro" id="IPR042099">
    <property type="entry name" value="ANL_N_sf"/>
</dbReference>
<reference evidence="3 4" key="1">
    <citation type="submission" date="2021-04" db="EMBL/GenBank/DDBJ databases">
        <authorList>
            <person name="Ivanova A."/>
        </authorList>
    </citation>
    <scope>NUCLEOTIDE SEQUENCE [LARGE SCALE GENOMIC DNA]</scope>
    <source>
        <strain evidence="3 4">G18</strain>
    </source>
</reference>
<organism evidence="3 4">
    <name type="scientific">Gemmata palustris</name>
    <dbReference type="NCBI Taxonomy" id="2822762"/>
    <lineage>
        <taxon>Bacteria</taxon>
        <taxon>Pseudomonadati</taxon>
        <taxon>Planctomycetota</taxon>
        <taxon>Planctomycetia</taxon>
        <taxon>Gemmatales</taxon>
        <taxon>Gemmataceae</taxon>
        <taxon>Gemmata</taxon>
    </lineage>
</organism>
<dbReference type="Proteomes" id="UP000676565">
    <property type="component" value="Unassembled WGS sequence"/>
</dbReference>
<dbReference type="Pfam" id="PF00501">
    <property type="entry name" value="AMP-binding"/>
    <property type="match status" value="1"/>
</dbReference>
<evidence type="ECO:0000313" key="4">
    <source>
        <dbReference type="Proteomes" id="UP000676565"/>
    </source>
</evidence>
<dbReference type="PANTHER" id="PTHR43767:SF1">
    <property type="entry name" value="NONRIBOSOMAL PEPTIDE SYNTHASE PES1 (EUROFUNG)-RELATED"/>
    <property type="match status" value="1"/>
</dbReference>
<evidence type="ECO:0000313" key="3">
    <source>
        <dbReference type="EMBL" id="MBP3960045.1"/>
    </source>
</evidence>
<feature type="domain" description="AMP-dependent synthetase/ligase" evidence="2">
    <location>
        <begin position="13"/>
        <end position="513"/>
    </location>
</feature>
<accession>A0ABS5C2F3</accession>
<dbReference type="PANTHER" id="PTHR43767">
    <property type="entry name" value="LONG-CHAIN-FATTY-ACID--COA LIGASE"/>
    <property type="match status" value="1"/>
</dbReference>
<feature type="compositionally biased region" description="Gly residues" evidence="1">
    <location>
        <begin position="382"/>
        <end position="393"/>
    </location>
</feature>
<dbReference type="Gene3D" id="3.40.50.12780">
    <property type="entry name" value="N-terminal domain of ligase-like"/>
    <property type="match status" value="2"/>
</dbReference>
<gene>
    <name evidence="3" type="ORF">J8F10_32865</name>
</gene>
<dbReference type="InterPro" id="IPR000873">
    <property type="entry name" value="AMP-dep_synth/lig_dom"/>
</dbReference>
<dbReference type="RefSeq" id="WP_210661039.1">
    <property type="nucleotide sequence ID" value="NZ_JAGKQQ010000001.1"/>
</dbReference>
<dbReference type="InterPro" id="IPR050237">
    <property type="entry name" value="ATP-dep_AMP-bd_enzyme"/>
</dbReference>